<sequence length="100" mass="10910">MFNTRANSVTNFDTISDFSILYDRIWLDYNVFTALGATGPLTPSAFWTGTAARKADNQVIYDSAHGVLYYDPDGVGATGQVAVTKILTGLEMTYADIFVV</sequence>
<gene>
    <name evidence="1" type="ORF">AA309_16605</name>
</gene>
<dbReference type="STRING" id="1225564.AA309_16605"/>
<protein>
    <recommendedName>
        <fullName evidence="3">Calcium-binding protein</fullName>
    </recommendedName>
</protein>
<dbReference type="PATRIC" id="fig|1225564.3.peg.4424"/>
<dbReference type="Proteomes" id="UP000035489">
    <property type="component" value="Unassembled WGS sequence"/>
</dbReference>
<dbReference type="EMBL" id="LCYG01000042">
    <property type="protein sequence ID" value="KLK92043.1"/>
    <property type="molecule type" value="Genomic_DNA"/>
</dbReference>
<proteinExistence type="predicted"/>
<name>A0A0H1RA26_9HYPH</name>
<dbReference type="InterPro" id="IPR011049">
    <property type="entry name" value="Serralysin-like_metalloprot_C"/>
</dbReference>
<evidence type="ECO:0000313" key="1">
    <source>
        <dbReference type="EMBL" id="KLK92043.1"/>
    </source>
</evidence>
<evidence type="ECO:0000313" key="2">
    <source>
        <dbReference type="Proteomes" id="UP000035489"/>
    </source>
</evidence>
<accession>A0A0H1RA26</accession>
<dbReference type="OrthoDB" id="5380561at2"/>
<dbReference type="RefSeq" id="WP_047190128.1">
    <property type="nucleotide sequence ID" value="NZ_LCYG01000042.1"/>
</dbReference>
<reference evidence="1 2" key="1">
    <citation type="submission" date="2015-05" db="EMBL/GenBank/DDBJ databases">
        <title>Draft genome sequence of Microvirga vignae strain BR3299, a novel nitrogen fixing bacteria isolated from Brazil semi-aired region.</title>
        <authorList>
            <person name="Zilli J.E."/>
            <person name="Passos S.R."/>
            <person name="Leite J."/>
            <person name="Baldani J.I."/>
            <person name="Xavier G.R."/>
            <person name="Rumjaneck N.G."/>
            <person name="Simoes-Araujo J.L."/>
        </authorList>
    </citation>
    <scope>NUCLEOTIDE SEQUENCE [LARGE SCALE GENOMIC DNA]</scope>
    <source>
        <strain evidence="1 2">BR3299</strain>
    </source>
</reference>
<dbReference type="AlphaFoldDB" id="A0A0H1RA26"/>
<dbReference type="SUPFAM" id="SSF51120">
    <property type="entry name" value="beta-Roll"/>
    <property type="match status" value="1"/>
</dbReference>
<keyword evidence="2" id="KW-1185">Reference proteome</keyword>
<evidence type="ECO:0008006" key="3">
    <source>
        <dbReference type="Google" id="ProtNLM"/>
    </source>
</evidence>
<comment type="caution">
    <text evidence="1">The sequence shown here is derived from an EMBL/GenBank/DDBJ whole genome shotgun (WGS) entry which is preliminary data.</text>
</comment>
<organism evidence="1 2">
    <name type="scientific">Microvirga vignae</name>
    <dbReference type="NCBI Taxonomy" id="1225564"/>
    <lineage>
        <taxon>Bacteria</taxon>
        <taxon>Pseudomonadati</taxon>
        <taxon>Pseudomonadota</taxon>
        <taxon>Alphaproteobacteria</taxon>
        <taxon>Hyphomicrobiales</taxon>
        <taxon>Methylobacteriaceae</taxon>
        <taxon>Microvirga</taxon>
    </lineage>
</organism>